<dbReference type="InterPro" id="IPR050574">
    <property type="entry name" value="HPF/YfiA_ribosome-assoc"/>
</dbReference>
<dbReference type="InterPro" id="IPR034694">
    <property type="entry name" value="HPF_long/plastid"/>
</dbReference>
<dbReference type="Pfam" id="PF16321">
    <property type="entry name" value="Ribosom_S30AE_C"/>
    <property type="match status" value="1"/>
</dbReference>
<reference evidence="5 6" key="1">
    <citation type="journal article" date="2019" name="Nat. Microbiol.">
        <title>Mediterranean grassland soil C-N compound turnover is dependent on rainfall and depth, and is mediated by genomically divergent microorganisms.</title>
        <authorList>
            <person name="Diamond S."/>
            <person name="Andeer P.F."/>
            <person name="Li Z."/>
            <person name="Crits-Christoph A."/>
            <person name="Burstein D."/>
            <person name="Anantharaman K."/>
            <person name="Lane K.R."/>
            <person name="Thomas B.C."/>
            <person name="Pan C."/>
            <person name="Northen T.R."/>
            <person name="Banfield J.F."/>
        </authorList>
    </citation>
    <scope>NUCLEOTIDE SEQUENCE [LARGE SCALE GENOMIC DNA]</scope>
    <source>
        <strain evidence="5">NP_5</strain>
    </source>
</reference>
<feature type="domain" description="Sigma 54 modulation/S30EA ribosomal protein C-terminal" evidence="4">
    <location>
        <begin position="141"/>
        <end position="194"/>
    </location>
</feature>
<dbReference type="InterPro" id="IPR038416">
    <property type="entry name" value="Ribosom_S30AE_C_sf"/>
</dbReference>
<keyword evidence="1 2" id="KW-0810">Translation regulation</keyword>
<comment type="caution">
    <text evidence="5">The sequence shown here is derived from an EMBL/GenBank/DDBJ whole genome shotgun (WGS) entry which is preliminary data.</text>
</comment>
<dbReference type="HAMAP" id="MF_00839">
    <property type="entry name" value="HPF"/>
    <property type="match status" value="1"/>
</dbReference>
<dbReference type="Proteomes" id="UP000320393">
    <property type="component" value="Unassembled WGS sequence"/>
</dbReference>
<comment type="subcellular location">
    <subcellularLocation>
        <location evidence="2">Cytoplasm</location>
    </subcellularLocation>
</comment>
<evidence type="ECO:0000313" key="6">
    <source>
        <dbReference type="Proteomes" id="UP000320393"/>
    </source>
</evidence>
<comment type="function">
    <text evidence="2">Required for dimerization of active 70S ribosomes into 100S ribosomes in stationary phase; 100S ribosomes are translationally inactive and sometimes present during exponential growth.</text>
</comment>
<dbReference type="GO" id="GO:0043024">
    <property type="term" value="F:ribosomal small subunit binding"/>
    <property type="evidence" value="ECO:0007669"/>
    <property type="project" value="TreeGrafter"/>
</dbReference>
<dbReference type="NCBIfam" id="TIGR00741">
    <property type="entry name" value="yfiA"/>
    <property type="match status" value="1"/>
</dbReference>
<comment type="similarity">
    <text evidence="2">Belongs to the HPF/YfiA ribosome-associated protein family. Long HPF subfamily.</text>
</comment>
<feature type="region of interest" description="Disordered" evidence="3">
    <location>
        <begin position="118"/>
        <end position="138"/>
    </location>
</feature>
<gene>
    <name evidence="5" type="primary">raiA</name>
    <name evidence="2" type="synonym">hpf</name>
    <name evidence="5" type="ORF">E6H02_04345</name>
</gene>
<proteinExistence type="inferred from homology"/>
<dbReference type="GO" id="GO:0022627">
    <property type="term" value="C:cytosolic small ribosomal subunit"/>
    <property type="evidence" value="ECO:0007669"/>
    <property type="project" value="TreeGrafter"/>
</dbReference>
<protein>
    <recommendedName>
        <fullName evidence="2">Ribosome hibernation promoting factor</fullName>
        <shortName evidence="2">HPF</shortName>
    </recommendedName>
</protein>
<accession>A0A537M0W7</accession>
<dbReference type="InterPro" id="IPR032528">
    <property type="entry name" value="Ribosom_S30AE_C"/>
</dbReference>
<evidence type="ECO:0000256" key="3">
    <source>
        <dbReference type="SAM" id="MobiDB-lite"/>
    </source>
</evidence>
<dbReference type="Gene3D" id="3.30.505.50">
    <property type="entry name" value="Sigma 54 modulation/S30EA ribosomal protein, C-terminal domain"/>
    <property type="match status" value="1"/>
</dbReference>
<dbReference type="PANTHER" id="PTHR33231">
    <property type="entry name" value="30S RIBOSOMAL PROTEIN"/>
    <property type="match status" value="1"/>
</dbReference>
<keyword evidence="2" id="KW-0963">Cytoplasm</keyword>
<dbReference type="PANTHER" id="PTHR33231:SF1">
    <property type="entry name" value="30S RIBOSOMAL PROTEIN"/>
    <property type="match status" value="1"/>
</dbReference>
<sequence>MQIIVAGRNIEISEALRARVTEKVGRLAHHFEQVHKAQVVLRVEPHPGRNQIVEVTVWADGVVLRGEEASADMYASIDHVVDKLDKQISKFRDRVIKRRRLIAGRRKHQAVVAAETALREGPGETETAPPEGPGETETAPVQIYRRKRFEMKPMTPEEAAVQMELLGHTFYMFRNSETLEVSVVYRRADGRYGLIEPEG</sequence>
<comment type="subunit">
    <text evidence="2">Interacts with 100S ribosomes.</text>
</comment>
<dbReference type="CDD" id="cd00552">
    <property type="entry name" value="RaiA"/>
    <property type="match status" value="1"/>
</dbReference>
<dbReference type="Pfam" id="PF02482">
    <property type="entry name" value="Ribosomal_S30AE"/>
    <property type="match status" value="1"/>
</dbReference>
<dbReference type="GO" id="GO:0045900">
    <property type="term" value="P:negative regulation of translational elongation"/>
    <property type="evidence" value="ECO:0007669"/>
    <property type="project" value="TreeGrafter"/>
</dbReference>
<evidence type="ECO:0000313" key="5">
    <source>
        <dbReference type="EMBL" id="TMJ13892.1"/>
    </source>
</evidence>
<dbReference type="EMBL" id="VBAM01000138">
    <property type="protein sequence ID" value="TMJ13892.1"/>
    <property type="molecule type" value="Genomic_DNA"/>
</dbReference>
<evidence type="ECO:0000256" key="2">
    <source>
        <dbReference type="HAMAP-Rule" id="MF_00839"/>
    </source>
</evidence>
<name>A0A537M0W7_9BACT</name>
<dbReference type="Gene3D" id="3.30.160.100">
    <property type="entry name" value="Ribosome hibernation promotion factor-like"/>
    <property type="match status" value="1"/>
</dbReference>
<dbReference type="SUPFAM" id="SSF69754">
    <property type="entry name" value="Ribosome binding protein Y (YfiA homologue)"/>
    <property type="match status" value="1"/>
</dbReference>
<dbReference type="InterPro" id="IPR003489">
    <property type="entry name" value="RHF/RaiA"/>
</dbReference>
<evidence type="ECO:0000259" key="4">
    <source>
        <dbReference type="Pfam" id="PF16321"/>
    </source>
</evidence>
<evidence type="ECO:0000256" key="1">
    <source>
        <dbReference type="ARBA" id="ARBA00022845"/>
    </source>
</evidence>
<dbReference type="InterPro" id="IPR036567">
    <property type="entry name" value="RHF-like"/>
</dbReference>
<feature type="compositionally biased region" description="Low complexity" evidence="3">
    <location>
        <begin position="124"/>
        <end position="138"/>
    </location>
</feature>
<organism evidence="5 6">
    <name type="scientific">Candidatus Segetimicrobium genomatis</name>
    <dbReference type="NCBI Taxonomy" id="2569760"/>
    <lineage>
        <taxon>Bacteria</taxon>
        <taxon>Bacillati</taxon>
        <taxon>Candidatus Sysuimicrobiota</taxon>
        <taxon>Candidatus Sysuimicrobiia</taxon>
        <taxon>Candidatus Sysuimicrobiales</taxon>
        <taxon>Candidatus Segetimicrobiaceae</taxon>
        <taxon>Candidatus Segetimicrobium</taxon>
    </lineage>
</organism>
<dbReference type="AlphaFoldDB" id="A0A537M0W7"/>